<name>A0ABS9QLZ3_9HYPH</name>
<evidence type="ECO:0000256" key="6">
    <source>
        <dbReference type="ARBA" id="ARBA00022692"/>
    </source>
</evidence>
<dbReference type="PANTHER" id="PTHR30386">
    <property type="entry name" value="MEMBRANE FUSION SUBUNIT OF EMRAB-TOLC MULTIDRUG EFFLUX PUMP"/>
    <property type="match status" value="1"/>
</dbReference>
<comment type="subcellular location">
    <subcellularLocation>
        <location evidence="1 9">Cell inner membrane</location>
        <topology evidence="1 9">Single-pass membrane protein</topology>
    </subcellularLocation>
</comment>
<dbReference type="InterPro" id="IPR050739">
    <property type="entry name" value="MFP"/>
</dbReference>
<keyword evidence="5 9" id="KW-0997">Cell inner membrane</keyword>
<dbReference type="RefSeq" id="WP_239369217.1">
    <property type="nucleotide sequence ID" value="NZ_JAKREW010000029.1"/>
</dbReference>
<evidence type="ECO:0000259" key="12">
    <source>
        <dbReference type="Pfam" id="PF26002"/>
    </source>
</evidence>
<dbReference type="InterPro" id="IPR010129">
    <property type="entry name" value="T1SS_HlyD"/>
</dbReference>
<organism evidence="13 14">
    <name type="scientific">Mesorhizobium retamae</name>
    <dbReference type="NCBI Taxonomy" id="2912854"/>
    <lineage>
        <taxon>Bacteria</taxon>
        <taxon>Pseudomonadati</taxon>
        <taxon>Pseudomonadota</taxon>
        <taxon>Alphaproteobacteria</taxon>
        <taxon>Hyphomicrobiales</taxon>
        <taxon>Phyllobacteriaceae</taxon>
        <taxon>Mesorhizobium</taxon>
    </lineage>
</organism>
<dbReference type="InterPro" id="IPR058781">
    <property type="entry name" value="HH_AprE-like"/>
</dbReference>
<evidence type="ECO:0000313" key="13">
    <source>
        <dbReference type="EMBL" id="MCG7507756.1"/>
    </source>
</evidence>
<evidence type="ECO:0000256" key="2">
    <source>
        <dbReference type="ARBA" id="ARBA00009477"/>
    </source>
</evidence>
<evidence type="ECO:0000313" key="14">
    <source>
        <dbReference type="Proteomes" id="UP001201701"/>
    </source>
</evidence>
<dbReference type="Pfam" id="PF26002">
    <property type="entry name" value="Beta-barrel_AprE"/>
    <property type="match status" value="1"/>
</dbReference>
<keyword evidence="4 9" id="KW-1003">Cell membrane</keyword>
<dbReference type="Gene3D" id="2.40.50.100">
    <property type="match status" value="1"/>
</dbReference>
<reference evidence="13 14" key="1">
    <citation type="submission" date="2022-02" db="EMBL/GenBank/DDBJ databases">
        <title>Draft genome sequence of Mezorhizobium retamae strain IRAMC:0171 isolated from Retama raetam nodules.</title>
        <authorList>
            <person name="Bengaied R."/>
            <person name="Sbissi I."/>
            <person name="Huber K."/>
            <person name="Ghodbane F."/>
            <person name="Nouioui I."/>
            <person name="Tarhouni M."/>
            <person name="Gtari M."/>
        </authorList>
    </citation>
    <scope>NUCLEOTIDE SEQUENCE [LARGE SCALE GENOMIC DNA]</scope>
    <source>
        <strain evidence="13 14">IRAMC:0171</strain>
    </source>
</reference>
<evidence type="ECO:0000256" key="4">
    <source>
        <dbReference type="ARBA" id="ARBA00022475"/>
    </source>
</evidence>
<dbReference type="InterPro" id="IPR058982">
    <property type="entry name" value="Beta-barrel_AprE"/>
</dbReference>
<feature type="domain" description="AprE-like beta-barrel" evidence="12">
    <location>
        <begin position="332"/>
        <end position="421"/>
    </location>
</feature>
<evidence type="ECO:0000256" key="3">
    <source>
        <dbReference type="ARBA" id="ARBA00022448"/>
    </source>
</evidence>
<dbReference type="Gene3D" id="2.40.30.170">
    <property type="match status" value="1"/>
</dbReference>
<evidence type="ECO:0000256" key="7">
    <source>
        <dbReference type="ARBA" id="ARBA00022989"/>
    </source>
</evidence>
<dbReference type="PRINTS" id="PR01490">
    <property type="entry name" value="RTXTOXIND"/>
</dbReference>
<dbReference type="NCBIfam" id="TIGR01843">
    <property type="entry name" value="type_I_hlyD"/>
    <property type="match status" value="1"/>
</dbReference>
<keyword evidence="10" id="KW-0175">Coiled coil</keyword>
<accession>A0ABS9QLZ3</accession>
<keyword evidence="7 9" id="KW-1133">Transmembrane helix</keyword>
<evidence type="ECO:0000256" key="5">
    <source>
        <dbReference type="ARBA" id="ARBA00022519"/>
    </source>
</evidence>
<feature type="coiled-coil region" evidence="10">
    <location>
        <begin position="182"/>
        <end position="297"/>
    </location>
</feature>
<dbReference type="Gene3D" id="1.10.287.1490">
    <property type="match status" value="1"/>
</dbReference>
<comment type="caution">
    <text evidence="13">The sequence shown here is derived from an EMBL/GenBank/DDBJ whole genome shotgun (WGS) entry which is preliminary data.</text>
</comment>
<evidence type="ECO:0000256" key="8">
    <source>
        <dbReference type="ARBA" id="ARBA00023136"/>
    </source>
</evidence>
<protein>
    <recommendedName>
        <fullName evidence="9">Membrane fusion protein (MFP) family protein</fullName>
    </recommendedName>
</protein>
<dbReference type="EMBL" id="JAKREW010000029">
    <property type="protein sequence ID" value="MCG7507756.1"/>
    <property type="molecule type" value="Genomic_DNA"/>
</dbReference>
<dbReference type="PANTHER" id="PTHR30386:SF17">
    <property type="entry name" value="ALKALINE PROTEASE SECRETION PROTEIN APRE"/>
    <property type="match status" value="1"/>
</dbReference>
<comment type="similarity">
    <text evidence="2 9">Belongs to the membrane fusion protein (MFP) (TC 8.A.1) family.</text>
</comment>
<keyword evidence="14" id="KW-1185">Reference proteome</keyword>
<feature type="transmembrane region" description="Helical" evidence="9">
    <location>
        <begin position="25"/>
        <end position="44"/>
    </location>
</feature>
<feature type="domain" description="AprE-like long alpha-helical hairpin" evidence="11">
    <location>
        <begin position="105"/>
        <end position="289"/>
    </location>
</feature>
<dbReference type="Proteomes" id="UP001201701">
    <property type="component" value="Unassembled WGS sequence"/>
</dbReference>
<proteinExistence type="inferred from homology"/>
<sequence>MTTSIANVHDIEWYGEVPRSIRRHALVGLALILAVFGGFGTWAATAPLAAAVISAGSFVATGENKVVQHLEGGIIQEILVSEGDHVTAGRPLIRLDGIAAQVKQRQLFLRQARLEANAARLSAQVANKPEIKFPDIIIDNRNDSDISSIVDGQIASFRSAQSRVESEVGLLKQNMESLKFRAEGFRRQSRSMSEQLSFLQEEYAGKLKLLNQGLMRKPEVNAIQRAIADAQGQIGRLNAEVAETDAQVEKFRQQIDQTITELNQKALDELQSSEGELDAVREEARQAQNIMQRSTINAPVSGTVVRMYYHTSGGVIESGKKILEILPANVPLIIETQIQRKDIDAVKPGQRATIHLVALNRRTTPVLYGDVYYVSADALSDAALPNTEVYLARIRLSASELARIPGFTATPGMPVEVMIETAERTFLDYLTKPIRESMSRAFTER</sequence>
<evidence type="ECO:0000256" key="10">
    <source>
        <dbReference type="SAM" id="Coils"/>
    </source>
</evidence>
<evidence type="ECO:0000256" key="9">
    <source>
        <dbReference type="RuleBase" id="RU365093"/>
    </source>
</evidence>
<gene>
    <name evidence="13" type="ORF">L4923_22210</name>
</gene>
<keyword evidence="8 9" id="KW-0472">Membrane</keyword>
<keyword evidence="3 9" id="KW-0813">Transport</keyword>
<keyword evidence="6 9" id="KW-0812">Transmembrane</keyword>
<evidence type="ECO:0000256" key="1">
    <source>
        <dbReference type="ARBA" id="ARBA00004377"/>
    </source>
</evidence>
<dbReference type="Pfam" id="PF25994">
    <property type="entry name" value="HH_AprE"/>
    <property type="match status" value="1"/>
</dbReference>
<evidence type="ECO:0000259" key="11">
    <source>
        <dbReference type="Pfam" id="PF25994"/>
    </source>
</evidence>